<organism evidence="2 3">
    <name type="scientific">Pisolithus tinctorius Marx 270</name>
    <dbReference type="NCBI Taxonomy" id="870435"/>
    <lineage>
        <taxon>Eukaryota</taxon>
        <taxon>Fungi</taxon>
        <taxon>Dikarya</taxon>
        <taxon>Basidiomycota</taxon>
        <taxon>Agaricomycotina</taxon>
        <taxon>Agaricomycetes</taxon>
        <taxon>Agaricomycetidae</taxon>
        <taxon>Boletales</taxon>
        <taxon>Sclerodermatineae</taxon>
        <taxon>Pisolithaceae</taxon>
        <taxon>Pisolithus</taxon>
    </lineage>
</organism>
<reference evidence="2 3" key="1">
    <citation type="submission" date="2014-04" db="EMBL/GenBank/DDBJ databases">
        <authorList>
            <consortium name="DOE Joint Genome Institute"/>
            <person name="Kuo A."/>
            <person name="Kohler A."/>
            <person name="Costa M.D."/>
            <person name="Nagy L.G."/>
            <person name="Floudas D."/>
            <person name="Copeland A."/>
            <person name="Barry K.W."/>
            <person name="Cichocki N."/>
            <person name="Veneault-Fourrey C."/>
            <person name="LaButti K."/>
            <person name="Lindquist E.A."/>
            <person name="Lipzen A."/>
            <person name="Lundell T."/>
            <person name="Morin E."/>
            <person name="Murat C."/>
            <person name="Sun H."/>
            <person name="Tunlid A."/>
            <person name="Henrissat B."/>
            <person name="Grigoriev I.V."/>
            <person name="Hibbett D.S."/>
            <person name="Martin F."/>
            <person name="Nordberg H.P."/>
            <person name="Cantor M.N."/>
            <person name="Hua S.X."/>
        </authorList>
    </citation>
    <scope>NUCLEOTIDE SEQUENCE [LARGE SCALE GENOMIC DNA]</scope>
    <source>
        <strain evidence="2 3">Marx 270</strain>
    </source>
</reference>
<evidence type="ECO:0000313" key="2">
    <source>
        <dbReference type="EMBL" id="KIN93735.1"/>
    </source>
</evidence>
<dbReference type="InParanoid" id="A0A0C3ND34"/>
<feature type="region of interest" description="Disordered" evidence="1">
    <location>
        <begin position="1"/>
        <end position="20"/>
    </location>
</feature>
<dbReference type="AlphaFoldDB" id="A0A0C3ND34"/>
<reference evidence="3" key="2">
    <citation type="submission" date="2015-01" db="EMBL/GenBank/DDBJ databases">
        <title>Evolutionary Origins and Diversification of the Mycorrhizal Mutualists.</title>
        <authorList>
            <consortium name="DOE Joint Genome Institute"/>
            <consortium name="Mycorrhizal Genomics Consortium"/>
            <person name="Kohler A."/>
            <person name="Kuo A."/>
            <person name="Nagy L.G."/>
            <person name="Floudas D."/>
            <person name="Copeland A."/>
            <person name="Barry K.W."/>
            <person name="Cichocki N."/>
            <person name="Veneault-Fourrey C."/>
            <person name="LaButti K."/>
            <person name="Lindquist E.A."/>
            <person name="Lipzen A."/>
            <person name="Lundell T."/>
            <person name="Morin E."/>
            <person name="Murat C."/>
            <person name="Riley R."/>
            <person name="Ohm R."/>
            <person name="Sun H."/>
            <person name="Tunlid A."/>
            <person name="Henrissat B."/>
            <person name="Grigoriev I.V."/>
            <person name="Hibbett D.S."/>
            <person name="Martin F."/>
        </authorList>
    </citation>
    <scope>NUCLEOTIDE SEQUENCE [LARGE SCALE GENOMIC DNA]</scope>
    <source>
        <strain evidence="3">Marx 270</strain>
    </source>
</reference>
<feature type="region of interest" description="Disordered" evidence="1">
    <location>
        <begin position="228"/>
        <end position="248"/>
    </location>
</feature>
<dbReference type="Proteomes" id="UP000054217">
    <property type="component" value="Unassembled WGS sequence"/>
</dbReference>
<dbReference type="HOGENOM" id="CLU_000288_138_2_1"/>
<dbReference type="EMBL" id="KN832139">
    <property type="protein sequence ID" value="KIN93735.1"/>
    <property type="molecule type" value="Genomic_DNA"/>
</dbReference>
<dbReference type="OrthoDB" id="2688287at2759"/>
<sequence length="356" mass="40076">MEHARRMPKQEPIDGRRGNDHFIKHAHLPQSIWAVRVVWGRWEAGNFKIMVDVEQCPGCCDGPHGWAMTLNHYHGLQTPGLMHIASHSYSLRLDGWKVGIDESSDQRIALGDYGDYSDGTFMRIGNIFEDARILSIDTMGSAYCPVVSRVFGYLEPSFHKENRDDLALAEHSRHNHLALHQPKSFSLAANDHLVRLLKALATRLAGKYLVITVVQCSELYAVDHNGERRDSVDDSVPDSNNHPAGGEISTPLCTIASPQVWRREIPCVQRREQFKNIREHFYALVNTRQPTATDARPKAANGQQKDGAIKFFSDMFCLHHLNNYVGKALFFERLPSMMESDSLNEISAGSAEGLFA</sequence>
<evidence type="ECO:0000256" key="1">
    <source>
        <dbReference type="SAM" id="MobiDB-lite"/>
    </source>
</evidence>
<proteinExistence type="predicted"/>
<evidence type="ECO:0000313" key="3">
    <source>
        <dbReference type="Proteomes" id="UP000054217"/>
    </source>
</evidence>
<protein>
    <submittedName>
        <fullName evidence="2">Uncharacterized protein</fullName>
    </submittedName>
</protein>
<name>A0A0C3ND34_PISTI</name>
<keyword evidence="3" id="KW-1185">Reference proteome</keyword>
<accession>A0A0C3ND34</accession>
<gene>
    <name evidence="2" type="ORF">M404DRAFT_35794</name>
</gene>